<accession>A0A1J5IRE4</accession>
<organism evidence="4 5">
    <name type="scientific">Candidatus Wirthbacteria bacterium CG2_30_54_11</name>
    <dbReference type="NCBI Taxonomy" id="1817892"/>
    <lineage>
        <taxon>Bacteria</taxon>
        <taxon>Candidatus Wirthbacteria</taxon>
    </lineage>
</organism>
<name>A0A1J5IRE4_9BACT</name>
<dbReference type="Proteomes" id="UP000183245">
    <property type="component" value="Unassembled WGS sequence"/>
</dbReference>
<dbReference type="Gene3D" id="3.90.950.10">
    <property type="match status" value="1"/>
</dbReference>
<dbReference type="Pfam" id="PF01725">
    <property type="entry name" value="Ham1p_like"/>
    <property type="match status" value="1"/>
</dbReference>
<dbReference type="PANTHER" id="PTHR11067">
    <property type="entry name" value="INOSINE TRIPHOSPHATE PYROPHOSPHATASE/HAM1 PROTEIN"/>
    <property type="match status" value="1"/>
</dbReference>
<dbReference type="GO" id="GO:0005737">
    <property type="term" value="C:cytoplasm"/>
    <property type="evidence" value="ECO:0007669"/>
    <property type="project" value="TreeGrafter"/>
</dbReference>
<keyword evidence="2 3" id="KW-0378">Hydrolase</keyword>
<evidence type="ECO:0000313" key="4">
    <source>
        <dbReference type="EMBL" id="OIP99721.1"/>
    </source>
</evidence>
<dbReference type="SUPFAM" id="SSF52972">
    <property type="entry name" value="ITPase-like"/>
    <property type="match status" value="1"/>
</dbReference>
<dbReference type="STRING" id="1817892.AUK40_00495"/>
<evidence type="ECO:0000313" key="5">
    <source>
        <dbReference type="Proteomes" id="UP000183245"/>
    </source>
</evidence>
<dbReference type="AlphaFoldDB" id="A0A1J5IRE4"/>
<dbReference type="InterPro" id="IPR002637">
    <property type="entry name" value="RdgB/HAM1"/>
</dbReference>
<dbReference type="GO" id="GO:0047429">
    <property type="term" value="F:nucleoside triphosphate diphosphatase activity"/>
    <property type="evidence" value="ECO:0007669"/>
    <property type="project" value="InterPro"/>
</dbReference>
<dbReference type="GO" id="GO:0009143">
    <property type="term" value="P:nucleoside triphosphate catabolic process"/>
    <property type="evidence" value="ECO:0007669"/>
    <property type="project" value="InterPro"/>
</dbReference>
<evidence type="ECO:0000256" key="1">
    <source>
        <dbReference type="ARBA" id="ARBA00008023"/>
    </source>
</evidence>
<dbReference type="PANTHER" id="PTHR11067:SF9">
    <property type="entry name" value="INOSINE TRIPHOSPHATE PYROPHOSPHATASE"/>
    <property type="match status" value="1"/>
</dbReference>
<protein>
    <submittedName>
        <fullName evidence="4">Non-canonical purine NTP pyrophosphatase, RdgB/HAM1 family</fullName>
    </submittedName>
</protein>
<evidence type="ECO:0000256" key="3">
    <source>
        <dbReference type="RuleBase" id="RU003781"/>
    </source>
</evidence>
<comment type="similarity">
    <text evidence="1 3">Belongs to the HAM1 NTPase family.</text>
</comment>
<reference evidence="4 5" key="1">
    <citation type="journal article" date="2016" name="Environ. Microbiol.">
        <title>Genomic resolution of a cold subsurface aquifer community provides metabolic insights for novel microbes adapted to high CO concentrations.</title>
        <authorList>
            <person name="Probst A.J."/>
            <person name="Castelle C.J."/>
            <person name="Singh A."/>
            <person name="Brown C.T."/>
            <person name="Anantharaman K."/>
            <person name="Sharon I."/>
            <person name="Hug L.A."/>
            <person name="Burstein D."/>
            <person name="Emerson J.B."/>
            <person name="Thomas B.C."/>
            <person name="Banfield J.F."/>
        </authorList>
    </citation>
    <scope>NUCLEOTIDE SEQUENCE [LARGE SCALE GENOMIC DNA]</scope>
    <source>
        <strain evidence="4">CG2_30_54_11</strain>
    </source>
</reference>
<sequence>MDISQLFFVTSNKHKVAETQAILGFPLTYVESEVPEIQSLDLREVVQAKAGAAFSFVGKPVMVEDVSLEIAAWNGLPGPFIKWFNQTLNPAGMARLLRGEKDRTVVAREMVDIYDGSEHRLFEGRVEGTVAESPRGESGFGFDVIFIPAGHRRTYGEMTAEEKNRISHRALALEQVKEWLAG</sequence>
<dbReference type="InterPro" id="IPR029001">
    <property type="entry name" value="ITPase-like_fam"/>
</dbReference>
<dbReference type="NCBIfam" id="TIGR00042">
    <property type="entry name" value="RdgB/HAM1 family non-canonical purine NTP pyrophosphatase"/>
    <property type="match status" value="1"/>
</dbReference>
<evidence type="ECO:0000256" key="2">
    <source>
        <dbReference type="ARBA" id="ARBA00022801"/>
    </source>
</evidence>
<dbReference type="EMBL" id="MNZT01000010">
    <property type="protein sequence ID" value="OIP99721.1"/>
    <property type="molecule type" value="Genomic_DNA"/>
</dbReference>
<proteinExistence type="inferred from homology"/>
<gene>
    <name evidence="4" type="ORF">AUK40_00495</name>
</gene>
<dbReference type="CDD" id="cd00515">
    <property type="entry name" value="HAM1"/>
    <property type="match status" value="1"/>
</dbReference>
<comment type="caution">
    <text evidence="4">The sequence shown here is derived from an EMBL/GenBank/DDBJ whole genome shotgun (WGS) entry which is preliminary data.</text>
</comment>